<protein>
    <submittedName>
        <fullName evidence="1">Uncharacterized protein</fullName>
    </submittedName>
</protein>
<evidence type="ECO:0000313" key="2">
    <source>
        <dbReference type="Proteomes" id="UP001157502"/>
    </source>
</evidence>
<reference evidence="1" key="1">
    <citation type="submission" date="2021-05" db="EMBL/GenBank/DDBJ databases">
        <authorList>
            <person name="Pan Q."/>
            <person name="Jouanno E."/>
            <person name="Zahm M."/>
            <person name="Klopp C."/>
            <person name="Cabau C."/>
            <person name="Louis A."/>
            <person name="Berthelot C."/>
            <person name="Parey E."/>
            <person name="Roest Crollius H."/>
            <person name="Montfort J."/>
            <person name="Robinson-Rechavi M."/>
            <person name="Bouchez O."/>
            <person name="Lampietro C."/>
            <person name="Lopez Roques C."/>
            <person name="Donnadieu C."/>
            <person name="Postlethwait J."/>
            <person name="Bobe J."/>
            <person name="Dillon D."/>
            <person name="Chandos A."/>
            <person name="von Hippel F."/>
            <person name="Guiguen Y."/>
        </authorList>
    </citation>
    <scope>NUCLEOTIDE SEQUENCE</scope>
    <source>
        <strain evidence="1">YG-Jan2019</strain>
    </source>
</reference>
<evidence type="ECO:0000313" key="1">
    <source>
        <dbReference type="EMBL" id="KAJ8011671.1"/>
    </source>
</evidence>
<sequence>MKAYIKKRKCEGSLQTEVVMGRLMGKARDVVKIGLRSDPSLQASCTPDCIYSMLTQYFSSTSSCLPLQDFYSTLPTRRENPVDYWLRLNKAADVAEEGLKRQGRRMENMGGEIAKMFVKHCPDLELASVFKYKQIHEWTTKEIQERVDEYQREQVSSTKVHVPETHAATLGCHETHTESRNTSIMEASCANVPTPPVLSLLGVSSLSPSSTLPQDQQHSLSPVSQCRQSCAPPMPQHQRQTLPPLPQSQRLSPSFAPRDQLLLGQQSGNDAMLGEMMSMLRELLSNVQAGQARPAVRRGGRQFRGQPHVHATSCQVCNDKGHTTESHCRSDRLCFTCFKPGHASRSCPGQFPAHSNLQGN</sequence>
<name>A0ACC2H703_DALPE</name>
<keyword evidence="2" id="KW-1185">Reference proteome</keyword>
<gene>
    <name evidence="1" type="ORF">DPEC_G00060670</name>
</gene>
<organism evidence="1 2">
    <name type="scientific">Dallia pectoralis</name>
    <name type="common">Alaska blackfish</name>
    <dbReference type="NCBI Taxonomy" id="75939"/>
    <lineage>
        <taxon>Eukaryota</taxon>
        <taxon>Metazoa</taxon>
        <taxon>Chordata</taxon>
        <taxon>Craniata</taxon>
        <taxon>Vertebrata</taxon>
        <taxon>Euteleostomi</taxon>
        <taxon>Actinopterygii</taxon>
        <taxon>Neopterygii</taxon>
        <taxon>Teleostei</taxon>
        <taxon>Protacanthopterygii</taxon>
        <taxon>Esociformes</taxon>
        <taxon>Umbridae</taxon>
        <taxon>Dallia</taxon>
    </lineage>
</organism>
<dbReference type="EMBL" id="CM055732">
    <property type="protein sequence ID" value="KAJ8011671.1"/>
    <property type="molecule type" value="Genomic_DNA"/>
</dbReference>
<accession>A0ACC2H703</accession>
<dbReference type="Proteomes" id="UP001157502">
    <property type="component" value="Chromosome 5"/>
</dbReference>
<proteinExistence type="predicted"/>
<comment type="caution">
    <text evidence="1">The sequence shown here is derived from an EMBL/GenBank/DDBJ whole genome shotgun (WGS) entry which is preliminary data.</text>
</comment>